<dbReference type="Proteomes" id="UP000649617">
    <property type="component" value="Unassembled WGS sequence"/>
</dbReference>
<organism evidence="2 3">
    <name type="scientific">Symbiodinium pilosum</name>
    <name type="common">Dinoflagellate</name>
    <dbReference type="NCBI Taxonomy" id="2952"/>
    <lineage>
        <taxon>Eukaryota</taxon>
        <taxon>Sar</taxon>
        <taxon>Alveolata</taxon>
        <taxon>Dinophyceae</taxon>
        <taxon>Suessiales</taxon>
        <taxon>Symbiodiniaceae</taxon>
        <taxon>Symbiodinium</taxon>
    </lineage>
</organism>
<protein>
    <submittedName>
        <fullName evidence="2">Uncharacterized protein</fullName>
    </submittedName>
</protein>
<sequence>MCSAFTCSPATKWSPKNKTARESTQGSTNEECCEPLYCEAYTCSGDSDGDGESTKYYKLKDTNHFKYQGSTDEECCVPKPCSAYETKFPTKFKRKADNDALGSTDAECYEPLMCKDHCCEDKTKVRRPDAAAIQGSTDAECCIAKAKGPAKAKRRQQ</sequence>
<dbReference type="EMBL" id="CAJNIZ010000072">
    <property type="protein sequence ID" value="CAE7152809.1"/>
    <property type="molecule type" value="Genomic_DNA"/>
</dbReference>
<evidence type="ECO:0000313" key="3">
    <source>
        <dbReference type="Proteomes" id="UP000649617"/>
    </source>
</evidence>
<name>A0A812ILJ8_SYMPI</name>
<reference evidence="2" key="1">
    <citation type="submission" date="2021-02" db="EMBL/GenBank/DDBJ databases">
        <authorList>
            <person name="Dougan E. K."/>
            <person name="Rhodes N."/>
            <person name="Thang M."/>
            <person name="Chan C."/>
        </authorList>
    </citation>
    <scope>NUCLEOTIDE SEQUENCE</scope>
</reference>
<accession>A0A812ILJ8</accession>
<feature type="region of interest" description="Disordered" evidence="1">
    <location>
        <begin position="1"/>
        <end position="23"/>
    </location>
</feature>
<keyword evidence="3" id="KW-1185">Reference proteome</keyword>
<dbReference type="AlphaFoldDB" id="A0A812ILJ8"/>
<comment type="caution">
    <text evidence="2">The sequence shown here is derived from an EMBL/GenBank/DDBJ whole genome shotgun (WGS) entry which is preliminary data.</text>
</comment>
<evidence type="ECO:0000256" key="1">
    <source>
        <dbReference type="SAM" id="MobiDB-lite"/>
    </source>
</evidence>
<gene>
    <name evidence="2" type="ORF">SPIL2461_LOCUS246</name>
</gene>
<evidence type="ECO:0000313" key="2">
    <source>
        <dbReference type="EMBL" id="CAE7152809.1"/>
    </source>
</evidence>
<proteinExistence type="predicted"/>
<dbReference type="OrthoDB" id="424019at2759"/>